<dbReference type="InterPro" id="IPR011766">
    <property type="entry name" value="TPP_enzyme_TPP-bd"/>
</dbReference>
<dbReference type="PANTHER" id="PTHR18968:SF129">
    <property type="entry name" value="ACETOLACTATE SYNTHASE"/>
    <property type="match status" value="1"/>
</dbReference>
<evidence type="ECO:0000259" key="6">
    <source>
        <dbReference type="Pfam" id="PF02776"/>
    </source>
</evidence>
<feature type="domain" description="Thiamine pyrophosphate enzyme TPP-binding" evidence="5">
    <location>
        <begin position="385"/>
        <end position="532"/>
    </location>
</feature>
<proteinExistence type="inferred from homology"/>
<dbReference type="GO" id="GO:0009097">
    <property type="term" value="P:isoleucine biosynthetic process"/>
    <property type="evidence" value="ECO:0007669"/>
    <property type="project" value="TreeGrafter"/>
</dbReference>
<dbReference type="AlphaFoldDB" id="A0A220VHK6"/>
<evidence type="ECO:0000313" key="8">
    <source>
        <dbReference type="Proteomes" id="UP000242175"/>
    </source>
</evidence>
<feature type="domain" description="Thiamine pyrophosphate enzyme central" evidence="4">
    <location>
        <begin position="187"/>
        <end position="320"/>
    </location>
</feature>
<dbReference type="GO" id="GO:0005948">
    <property type="term" value="C:acetolactate synthase complex"/>
    <property type="evidence" value="ECO:0007669"/>
    <property type="project" value="TreeGrafter"/>
</dbReference>
<evidence type="ECO:0000256" key="3">
    <source>
        <dbReference type="RuleBase" id="RU362132"/>
    </source>
</evidence>
<dbReference type="InterPro" id="IPR029061">
    <property type="entry name" value="THDP-binding"/>
</dbReference>
<dbReference type="FunFam" id="3.40.50.970:FF:000007">
    <property type="entry name" value="Acetolactate synthase"/>
    <property type="match status" value="1"/>
</dbReference>
<dbReference type="KEGG" id="pmai:CF386_10260"/>
<protein>
    <submittedName>
        <fullName evidence="7">Acetolactate synthase large subunit</fullName>
    </submittedName>
</protein>
<dbReference type="InterPro" id="IPR045229">
    <property type="entry name" value="TPP_enz"/>
</dbReference>
<dbReference type="Gene3D" id="3.40.50.970">
    <property type="match status" value="2"/>
</dbReference>
<dbReference type="PANTHER" id="PTHR18968">
    <property type="entry name" value="THIAMINE PYROPHOSPHATE ENZYMES"/>
    <property type="match status" value="1"/>
</dbReference>
<reference evidence="7 8" key="1">
    <citation type="journal article" date="2016" name="Int. J. Syst. Evol. Microbiol.">
        <title>Paraphotobacterium marinum gen. nov., sp. nov., a member of the family Vibrionaceae, isolated from surface seawater.</title>
        <authorList>
            <person name="Huang Z."/>
            <person name="Dong C."/>
            <person name="Shao Z."/>
        </authorList>
    </citation>
    <scope>NUCLEOTIDE SEQUENCE [LARGE SCALE GENOMIC DNA]</scope>
    <source>
        <strain evidence="7 8">NSCS20N07D</strain>
    </source>
</reference>
<dbReference type="CDD" id="cd07035">
    <property type="entry name" value="TPP_PYR_POX_like"/>
    <property type="match status" value="1"/>
</dbReference>
<evidence type="ECO:0000256" key="2">
    <source>
        <dbReference type="ARBA" id="ARBA00023052"/>
    </source>
</evidence>
<dbReference type="SUPFAM" id="SSF52467">
    <property type="entry name" value="DHS-like NAD/FAD-binding domain"/>
    <property type="match status" value="1"/>
</dbReference>
<dbReference type="Pfam" id="PF00205">
    <property type="entry name" value="TPP_enzyme_M"/>
    <property type="match status" value="1"/>
</dbReference>
<dbReference type="SUPFAM" id="SSF52518">
    <property type="entry name" value="Thiamin diphosphate-binding fold (THDP-binding)"/>
    <property type="match status" value="2"/>
</dbReference>
<accession>A0A220VHK6</accession>
<dbReference type="Gene3D" id="3.40.50.1220">
    <property type="entry name" value="TPP-binding domain"/>
    <property type="match status" value="1"/>
</dbReference>
<dbReference type="OrthoDB" id="9785953at2"/>
<organism evidence="7 8">
    <name type="scientific">Paraphotobacterium marinum</name>
    <dbReference type="NCBI Taxonomy" id="1755811"/>
    <lineage>
        <taxon>Bacteria</taxon>
        <taxon>Pseudomonadati</taxon>
        <taxon>Pseudomonadota</taxon>
        <taxon>Gammaproteobacteria</taxon>
        <taxon>Vibrionales</taxon>
        <taxon>Vibrionaceae</taxon>
        <taxon>Paraphotobacterium</taxon>
    </lineage>
</organism>
<dbReference type="GO" id="GO:0030976">
    <property type="term" value="F:thiamine pyrophosphate binding"/>
    <property type="evidence" value="ECO:0007669"/>
    <property type="project" value="InterPro"/>
</dbReference>
<dbReference type="GO" id="GO:0009099">
    <property type="term" value="P:L-valine biosynthetic process"/>
    <property type="evidence" value="ECO:0007669"/>
    <property type="project" value="TreeGrafter"/>
</dbReference>
<dbReference type="InterPro" id="IPR029035">
    <property type="entry name" value="DHS-like_NAD/FAD-binding_dom"/>
</dbReference>
<keyword evidence="2 3" id="KW-0786">Thiamine pyrophosphate</keyword>
<gene>
    <name evidence="7" type="ORF">CF386_10260</name>
</gene>
<name>A0A220VHK6_9GAMM</name>
<dbReference type="Proteomes" id="UP000242175">
    <property type="component" value="Chromosome small"/>
</dbReference>
<feature type="domain" description="Thiamine pyrophosphate enzyme N-terminal TPP-binding" evidence="6">
    <location>
        <begin position="1"/>
        <end position="116"/>
    </location>
</feature>
<dbReference type="Pfam" id="PF02775">
    <property type="entry name" value="TPP_enzyme_C"/>
    <property type="match status" value="1"/>
</dbReference>
<dbReference type="GO" id="GO:0000287">
    <property type="term" value="F:magnesium ion binding"/>
    <property type="evidence" value="ECO:0007669"/>
    <property type="project" value="InterPro"/>
</dbReference>
<evidence type="ECO:0000313" key="7">
    <source>
        <dbReference type="EMBL" id="ASK79433.1"/>
    </source>
</evidence>
<keyword evidence="8" id="KW-1185">Reference proteome</keyword>
<dbReference type="EMBL" id="CP022356">
    <property type="protein sequence ID" value="ASK79433.1"/>
    <property type="molecule type" value="Genomic_DNA"/>
</dbReference>
<comment type="similarity">
    <text evidence="1 3">Belongs to the TPP enzyme family.</text>
</comment>
<dbReference type="Pfam" id="PF02776">
    <property type="entry name" value="TPP_enzyme_N"/>
    <property type="match status" value="1"/>
</dbReference>
<evidence type="ECO:0000256" key="1">
    <source>
        <dbReference type="ARBA" id="ARBA00007812"/>
    </source>
</evidence>
<evidence type="ECO:0000259" key="4">
    <source>
        <dbReference type="Pfam" id="PF00205"/>
    </source>
</evidence>
<dbReference type="InterPro" id="IPR012001">
    <property type="entry name" value="Thiamin_PyroP_enz_TPP-bd_dom"/>
</dbReference>
<dbReference type="GO" id="GO:0003984">
    <property type="term" value="F:acetolactate synthase activity"/>
    <property type="evidence" value="ECO:0007669"/>
    <property type="project" value="TreeGrafter"/>
</dbReference>
<dbReference type="GO" id="GO:0050660">
    <property type="term" value="F:flavin adenine dinucleotide binding"/>
    <property type="evidence" value="ECO:0007669"/>
    <property type="project" value="TreeGrafter"/>
</dbReference>
<dbReference type="NCBIfam" id="NF006187">
    <property type="entry name" value="PRK08322.1"/>
    <property type="match status" value="1"/>
</dbReference>
<dbReference type="InterPro" id="IPR012000">
    <property type="entry name" value="Thiamin_PyroP_enz_cen_dom"/>
</dbReference>
<sequence>MKASDLFLQCLELQGVKTIYGVPGEENADVMISLLDSEIDFITTRHEQTAAFMAEMHGRLTGVPGVCMATLGPGATNLLTGVAQANMDNSPLVAIIGQAETDRLHKESHQNMDSVDMYKPVTKWSVTIRDADSIPEIIAKAFKVATSGIPGAVLIELPEDIAKHDASSKAFTTDKSFEDVGTTTKQIEEVLSLIEQHEKPIILLGDGAVRFECDKELKSFLNHTKLYSAHTFMGKGAVSNLYDRSLHCVGMGMKDLVINAFEESDLVICVGYDMVEYPPSRWNVGKEKTIVHISSDVAEVDKDYIPKIEMIGNIKVILEQVNTILSKTDKFKSISKDQPYFRDQQELIEKDVRSYNDDDAFPMRPKRILHDIRETLKDEDILISDVGAHKMWVARQYGARLPKTVFISNGFCSMGGSIPSAIEAKRLYPEKNVVALCGDGGFMMSIQALATARDLNIPICVIVWEDRHYGLIKWKQEMSYNTSSHCQLSGLDLQKIANSFDCNSYLVDKSENFTNILNNALSSKDKPSVIVVPVDYSENMKLFEHLKNVVK</sequence>
<dbReference type="RefSeq" id="WP_089074341.1">
    <property type="nucleotide sequence ID" value="NZ_CBCSAM010000004.1"/>
</dbReference>
<evidence type="ECO:0000259" key="5">
    <source>
        <dbReference type="Pfam" id="PF02775"/>
    </source>
</evidence>